<sequence>MPSSDADAAVEFPAFFFSHGSTMMLGEPSAPAAYWEQVGRLAIEQGVERIVMMGAHWHVEGDHFEVATNPKPSKQPVAWVDPKKYINFDPNYDVDFAQHVLRELEDAGIDARPCPKFEIIHDTFLILKWMFPRGKSLPLVIISSNVHFDPHQHLQIGVALRHLRRQRCLLIGSGGAVHNLYRNSFSQAVFHRDNFAQERQPEQWALDFGQAFSDAVQYNSGPGLRRAVTRLMMHPQFRDAHATDDHFMPAIFAAGAAGAPEDEGKPNFPGAECWELLNMRNTQYQLGYWPYEPRVTEVPEHKKIGIAPPPA</sequence>
<evidence type="ECO:0000256" key="5">
    <source>
        <dbReference type="ARBA" id="ARBA00023002"/>
    </source>
</evidence>
<evidence type="ECO:0000256" key="3">
    <source>
        <dbReference type="ARBA" id="ARBA00022723"/>
    </source>
</evidence>
<dbReference type="PANTHER" id="PTHR30096:SF1">
    <property type="entry name" value="AROMATIC RING-OPENING DIOXYGENASE FAMILY PROTEIN (AFU_ORTHOLOGUE AFUA_7G00640)"/>
    <property type="match status" value="1"/>
</dbReference>
<dbReference type="Proteomes" id="UP000245768">
    <property type="component" value="Unassembled WGS sequence"/>
</dbReference>
<keyword evidence="5" id="KW-0560">Oxidoreductase</keyword>
<dbReference type="AlphaFoldDB" id="A0A316YHD2"/>
<protein>
    <submittedName>
        <fullName evidence="7">LigB subunit of an aromatic-ring-opening dioxygenase LigAB</fullName>
    </submittedName>
</protein>
<dbReference type="GO" id="GO:0008270">
    <property type="term" value="F:zinc ion binding"/>
    <property type="evidence" value="ECO:0007669"/>
    <property type="project" value="InterPro"/>
</dbReference>
<dbReference type="RefSeq" id="XP_025376035.1">
    <property type="nucleotide sequence ID" value="XM_025524093.1"/>
</dbReference>
<dbReference type="InterPro" id="IPR004183">
    <property type="entry name" value="Xdiol_dOase_suB"/>
</dbReference>
<dbReference type="GeneID" id="37046009"/>
<dbReference type="PANTHER" id="PTHR30096">
    <property type="entry name" value="4,5-DOPA DIOXYGENASE EXTRADIOL-LIKE PROTEIN"/>
    <property type="match status" value="1"/>
</dbReference>
<gene>
    <name evidence="7" type="ORF">FA10DRAFT_286742</name>
</gene>
<proteinExistence type="inferred from homology"/>
<dbReference type="STRING" id="215250.A0A316YHD2"/>
<dbReference type="SUPFAM" id="SSF53213">
    <property type="entry name" value="LigB-like"/>
    <property type="match status" value="1"/>
</dbReference>
<evidence type="ECO:0000259" key="6">
    <source>
        <dbReference type="Pfam" id="PF02900"/>
    </source>
</evidence>
<accession>A0A316YHD2</accession>
<reference evidence="7 8" key="1">
    <citation type="journal article" date="2018" name="Mol. Biol. Evol.">
        <title>Broad Genomic Sampling Reveals a Smut Pathogenic Ancestry of the Fungal Clade Ustilaginomycotina.</title>
        <authorList>
            <person name="Kijpornyongpan T."/>
            <person name="Mondo S.J."/>
            <person name="Barry K."/>
            <person name="Sandor L."/>
            <person name="Lee J."/>
            <person name="Lipzen A."/>
            <person name="Pangilinan J."/>
            <person name="LaButti K."/>
            <person name="Hainaut M."/>
            <person name="Henrissat B."/>
            <person name="Grigoriev I.V."/>
            <person name="Spatafora J.W."/>
            <person name="Aime M.C."/>
        </authorList>
    </citation>
    <scope>NUCLEOTIDE SEQUENCE [LARGE SCALE GENOMIC DNA]</scope>
    <source>
        <strain evidence="7 8">MCA 4198</strain>
    </source>
</reference>
<dbReference type="OrthoDB" id="7396853at2759"/>
<organism evidence="7 8">
    <name type="scientific">Acaromyces ingoldii</name>
    <dbReference type="NCBI Taxonomy" id="215250"/>
    <lineage>
        <taxon>Eukaryota</taxon>
        <taxon>Fungi</taxon>
        <taxon>Dikarya</taxon>
        <taxon>Basidiomycota</taxon>
        <taxon>Ustilaginomycotina</taxon>
        <taxon>Exobasidiomycetes</taxon>
        <taxon>Exobasidiales</taxon>
        <taxon>Cryptobasidiaceae</taxon>
        <taxon>Acaromyces</taxon>
    </lineage>
</organism>
<feature type="domain" description="Extradiol ring-cleavage dioxygenase class III enzyme subunit B" evidence="6">
    <location>
        <begin position="14"/>
        <end position="259"/>
    </location>
</feature>
<comment type="similarity">
    <text evidence="2">Belongs to the DODA-type extradiol aromatic ring-opening dioxygenase family.</text>
</comment>
<evidence type="ECO:0000256" key="4">
    <source>
        <dbReference type="ARBA" id="ARBA00022833"/>
    </source>
</evidence>
<dbReference type="Pfam" id="PF02900">
    <property type="entry name" value="LigB"/>
    <property type="match status" value="1"/>
</dbReference>
<dbReference type="PIRSF" id="PIRSF006157">
    <property type="entry name" value="Doxgns_DODA"/>
    <property type="match status" value="1"/>
</dbReference>
<dbReference type="EMBL" id="KZ819637">
    <property type="protein sequence ID" value="PWN88837.1"/>
    <property type="molecule type" value="Genomic_DNA"/>
</dbReference>
<keyword evidence="8" id="KW-1185">Reference proteome</keyword>
<dbReference type="GO" id="GO:0008198">
    <property type="term" value="F:ferrous iron binding"/>
    <property type="evidence" value="ECO:0007669"/>
    <property type="project" value="InterPro"/>
</dbReference>
<evidence type="ECO:0000256" key="2">
    <source>
        <dbReference type="ARBA" id="ARBA00007581"/>
    </source>
</evidence>
<dbReference type="CDD" id="cd07363">
    <property type="entry name" value="45_DOPA_Dioxygenase"/>
    <property type="match status" value="1"/>
</dbReference>
<dbReference type="InterPro" id="IPR014436">
    <property type="entry name" value="Extradiol_dOase_DODA"/>
</dbReference>
<keyword evidence="7" id="KW-0223">Dioxygenase</keyword>
<dbReference type="GO" id="GO:0016702">
    <property type="term" value="F:oxidoreductase activity, acting on single donors with incorporation of molecular oxygen, incorporation of two atoms of oxygen"/>
    <property type="evidence" value="ECO:0007669"/>
    <property type="project" value="UniProtKB-ARBA"/>
</dbReference>
<keyword evidence="3" id="KW-0479">Metal-binding</keyword>
<comment type="cofactor">
    <cofactor evidence="1">
        <name>Zn(2+)</name>
        <dbReference type="ChEBI" id="CHEBI:29105"/>
    </cofactor>
</comment>
<evidence type="ECO:0000313" key="8">
    <source>
        <dbReference type="Proteomes" id="UP000245768"/>
    </source>
</evidence>
<dbReference type="InParanoid" id="A0A316YHD2"/>
<keyword evidence="4" id="KW-0862">Zinc</keyword>
<name>A0A316YHD2_9BASI</name>
<dbReference type="Gene3D" id="3.40.830.10">
    <property type="entry name" value="LigB-like"/>
    <property type="match status" value="1"/>
</dbReference>
<evidence type="ECO:0000313" key="7">
    <source>
        <dbReference type="EMBL" id="PWN88837.1"/>
    </source>
</evidence>
<evidence type="ECO:0000256" key="1">
    <source>
        <dbReference type="ARBA" id="ARBA00001947"/>
    </source>
</evidence>